<proteinExistence type="predicted"/>
<name>A0ABN8QTM9_9CNID</name>
<sequence>MISKNVTDNGSKTGTEQDGGLDPGLLGWAISYAIVSLAVMVGNSLTIAAFSINKKLASARTNYFLVSLGVADFMVGAFSIPLFVAEMLFFDFQEEWFQFKEIYLTIDAFTAFASIFALVAIALDRAYSVLRPHKHKTITKKTYLCEIALVWFVAAGMASLRVISNFTSKTVLKDAFNYSMMVCIFTSLLLISLAYVMIWLKIRKPVNIHHRNTTVQEKKLAVTLSIITLVFVLTWVPFYIMNLIIMFCHSCYVLHLIYFAKFLQYSNSFANFVIYALKIREFRKTVLKILCSDTRKISLNPKKRKESKDCETISIRDIQIRLSPSRLAPQNRRTLPNKLACRVRVADSAL</sequence>
<dbReference type="Pfam" id="PF00001">
    <property type="entry name" value="7tm_1"/>
    <property type="match status" value="1"/>
</dbReference>
<evidence type="ECO:0000256" key="6">
    <source>
        <dbReference type="ARBA" id="ARBA00023136"/>
    </source>
</evidence>
<evidence type="ECO:0000256" key="2">
    <source>
        <dbReference type="ARBA" id="ARBA00022475"/>
    </source>
</evidence>
<accession>A0ABN8QTM9</accession>
<keyword evidence="3 10" id="KW-0812">Transmembrane</keyword>
<dbReference type="InterPro" id="IPR017452">
    <property type="entry name" value="GPCR_Rhodpsn_7TM"/>
</dbReference>
<dbReference type="PROSITE" id="PS50262">
    <property type="entry name" value="G_PROTEIN_RECEP_F1_2"/>
    <property type="match status" value="1"/>
</dbReference>
<keyword evidence="9" id="KW-0807">Transducer</keyword>
<evidence type="ECO:0000313" key="12">
    <source>
        <dbReference type="EMBL" id="CAH3169335.1"/>
    </source>
</evidence>
<feature type="transmembrane region" description="Helical" evidence="10">
    <location>
        <begin position="143"/>
        <end position="163"/>
    </location>
</feature>
<comment type="subcellular location">
    <subcellularLocation>
        <location evidence="1">Cell membrane</location>
        <topology evidence="1">Multi-pass membrane protein</topology>
    </subcellularLocation>
</comment>
<feature type="transmembrane region" description="Helical" evidence="10">
    <location>
        <begin position="252"/>
        <end position="277"/>
    </location>
</feature>
<comment type="caution">
    <text evidence="12">The sequence shown here is derived from an EMBL/GenBank/DDBJ whole genome shotgun (WGS) entry which is preliminary data.</text>
</comment>
<feature type="transmembrane region" description="Helical" evidence="10">
    <location>
        <begin position="220"/>
        <end position="240"/>
    </location>
</feature>
<keyword evidence="5" id="KW-0297">G-protein coupled receptor</keyword>
<dbReference type="EMBL" id="CALNXI010001449">
    <property type="protein sequence ID" value="CAH3169335.1"/>
    <property type="molecule type" value="Genomic_DNA"/>
</dbReference>
<dbReference type="PANTHER" id="PTHR24246">
    <property type="entry name" value="OLFACTORY RECEPTOR AND ADENOSINE RECEPTOR"/>
    <property type="match status" value="1"/>
</dbReference>
<evidence type="ECO:0000256" key="5">
    <source>
        <dbReference type="ARBA" id="ARBA00023040"/>
    </source>
</evidence>
<dbReference type="InterPro" id="IPR000276">
    <property type="entry name" value="GPCR_Rhodpsn"/>
</dbReference>
<evidence type="ECO:0000256" key="3">
    <source>
        <dbReference type="ARBA" id="ARBA00022692"/>
    </source>
</evidence>
<evidence type="ECO:0000259" key="11">
    <source>
        <dbReference type="PROSITE" id="PS50262"/>
    </source>
</evidence>
<dbReference type="Gene3D" id="1.20.1070.10">
    <property type="entry name" value="Rhodopsin 7-helix transmembrane proteins"/>
    <property type="match status" value="1"/>
</dbReference>
<keyword evidence="7" id="KW-0675">Receptor</keyword>
<evidence type="ECO:0000256" key="9">
    <source>
        <dbReference type="ARBA" id="ARBA00023224"/>
    </source>
</evidence>
<evidence type="ECO:0000256" key="7">
    <source>
        <dbReference type="ARBA" id="ARBA00023170"/>
    </source>
</evidence>
<evidence type="ECO:0000313" key="13">
    <source>
        <dbReference type="Proteomes" id="UP001159427"/>
    </source>
</evidence>
<feature type="transmembrane region" description="Helical" evidence="10">
    <location>
        <begin position="29"/>
        <end position="52"/>
    </location>
</feature>
<dbReference type="SUPFAM" id="SSF81321">
    <property type="entry name" value="Family A G protein-coupled receptor-like"/>
    <property type="match status" value="1"/>
</dbReference>
<organism evidence="12 13">
    <name type="scientific">Porites evermanni</name>
    <dbReference type="NCBI Taxonomy" id="104178"/>
    <lineage>
        <taxon>Eukaryota</taxon>
        <taxon>Metazoa</taxon>
        <taxon>Cnidaria</taxon>
        <taxon>Anthozoa</taxon>
        <taxon>Hexacorallia</taxon>
        <taxon>Scleractinia</taxon>
        <taxon>Fungiina</taxon>
        <taxon>Poritidae</taxon>
        <taxon>Porites</taxon>
    </lineage>
</organism>
<feature type="transmembrane region" description="Helical" evidence="10">
    <location>
        <begin position="64"/>
        <end position="90"/>
    </location>
</feature>
<dbReference type="Proteomes" id="UP001159427">
    <property type="component" value="Unassembled WGS sequence"/>
</dbReference>
<gene>
    <name evidence="12" type="ORF">PEVE_00006823</name>
</gene>
<keyword evidence="8" id="KW-0325">Glycoprotein</keyword>
<keyword evidence="13" id="KW-1185">Reference proteome</keyword>
<evidence type="ECO:0000256" key="10">
    <source>
        <dbReference type="SAM" id="Phobius"/>
    </source>
</evidence>
<reference evidence="12 13" key="1">
    <citation type="submission" date="2022-05" db="EMBL/GenBank/DDBJ databases">
        <authorList>
            <consortium name="Genoscope - CEA"/>
            <person name="William W."/>
        </authorList>
    </citation>
    <scope>NUCLEOTIDE SEQUENCE [LARGE SCALE GENOMIC DNA]</scope>
</reference>
<dbReference type="PANTHER" id="PTHR24246:SF27">
    <property type="entry name" value="ADENOSINE RECEPTOR, ISOFORM A"/>
    <property type="match status" value="1"/>
</dbReference>
<keyword evidence="6 10" id="KW-0472">Membrane</keyword>
<evidence type="ECO:0000256" key="8">
    <source>
        <dbReference type="ARBA" id="ARBA00023180"/>
    </source>
</evidence>
<dbReference type="PRINTS" id="PR00237">
    <property type="entry name" value="GPCRRHODOPSN"/>
</dbReference>
<evidence type="ECO:0000256" key="4">
    <source>
        <dbReference type="ARBA" id="ARBA00022989"/>
    </source>
</evidence>
<evidence type="ECO:0000256" key="1">
    <source>
        <dbReference type="ARBA" id="ARBA00004651"/>
    </source>
</evidence>
<keyword evidence="2" id="KW-1003">Cell membrane</keyword>
<feature type="domain" description="G-protein coupled receptors family 1 profile" evidence="11">
    <location>
        <begin position="42"/>
        <end position="275"/>
    </location>
</feature>
<dbReference type="SMART" id="SM01381">
    <property type="entry name" value="7TM_GPCR_Srsx"/>
    <property type="match status" value="1"/>
</dbReference>
<keyword evidence="4 10" id="KW-1133">Transmembrane helix</keyword>
<feature type="transmembrane region" description="Helical" evidence="10">
    <location>
        <begin position="102"/>
        <end position="123"/>
    </location>
</feature>
<feature type="transmembrane region" description="Helical" evidence="10">
    <location>
        <begin position="175"/>
        <end position="200"/>
    </location>
</feature>
<protein>
    <recommendedName>
        <fullName evidence="11">G-protein coupled receptors family 1 profile domain-containing protein</fullName>
    </recommendedName>
</protein>